<reference evidence="1 4" key="3">
    <citation type="submission" date="2019-12" db="EMBL/GenBank/DDBJ databases">
        <title>Chromosome-level assembly of the Caenorhabditis remanei genome.</title>
        <authorList>
            <person name="Teterina A.A."/>
            <person name="Willis J.H."/>
            <person name="Phillips P.C."/>
        </authorList>
    </citation>
    <scope>NUCLEOTIDE SEQUENCE [LARGE SCALE GENOMIC DNA]</scope>
    <source>
        <strain evidence="1 4">PX506</strain>
        <tissue evidence="1">Whole organism</tissue>
    </source>
</reference>
<keyword evidence="3" id="KW-1185">Reference proteome</keyword>
<reference evidence="3" key="2">
    <citation type="submission" date="2017-08" db="EMBL/GenBank/DDBJ databases">
        <authorList>
            <person name="Fierst J.L."/>
        </authorList>
    </citation>
    <scope>NUCLEOTIDE SEQUENCE [LARGE SCALE GENOMIC DNA]</scope>
    <source>
        <strain evidence="3">PX439</strain>
    </source>
</reference>
<sequence>MNTQVPKGNTINNTTTEYIYQPQDNYATDMAMSLFNETPITHNQTQKAEKKKDAYTFHFAKGSAPVINIYKKD</sequence>
<dbReference type="Proteomes" id="UP000483820">
    <property type="component" value="Chromosome IV"/>
</dbReference>
<evidence type="ECO:0000313" key="3">
    <source>
        <dbReference type="Proteomes" id="UP000216624"/>
    </source>
</evidence>
<evidence type="ECO:0000313" key="1">
    <source>
        <dbReference type="EMBL" id="KAF1758861.1"/>
    </source>
</evidence>
<reference evidence="2" key="1">
    <citation type="submission" date="2017-08" db="EMBL/GenBank/DDBJ databases">
        <authorList>
            <person name="de Groot N.N."/>
        </authorList>
    </citation>
    <scope>NUCLEOTIDE SEQUENCE [LARGE SCALE GENOMIC DNA]</scope>
    <source>
        <strain evidence="2">PX439</strain>
    </source>
</reference>
<comment type="caution">
    <text evidence="2">The sequence shown here is derived from an EMBL/GenBank/DDBJ whole genome shotgun (WGS) entry which is preliminary data.</text>
</comment>
<name>A0A260ZFB1_CAERE</name>
<dbReference type="EMBL" id="WUAV01000004">
    <property type="protein sequence ID" value="KAF1758861.1"/>
    <property type="molecule type" value="Genomic_DNA"/>
</dbReference>
<gene>
    <name evidence="2" type="ORF">FL82_24511</name>
    <name evidence="1" type="ORF">GCK72_015321</name>
</gene>
<proteinExistence type="predicted"/>
<accession>A0A260ZFB1</accession>
<dbReference type="Proteomes" id="UP000216624">
    <property type="component" value="Unassembled WGS sequence"/>
</dbReference>
<evidence type="ECO:0000313" key="4">
    <source>
        <dbReference type="Proteomes" id="UP000483820"/>
    </source>
</evidence>
<dbReference type="EMBL" id="NMWX01000147">
    <property type="protein sequence ID" value="OZF84378.1"/>
    <property type="molecule type" value="Genomic_DNA"/>
</dbReference>
<protein>
    <submittedName>
        <fullName evidence="2">Uncharacterized protein</fullName>
    </submittedName>
</protein>
<evidence type="ECO:0000313" key="2">
    <source>
        <dbReference type="EMBL" id="OZF84378.1"/>
    </source>
</evidence>
<dbReference type="AlphaFoldDB" id="A0A260ZFB1"/>
<organism evidence="2 3">
    <name type="scientific">Caenorhabditis remanei</name>
    <name type="common">Caenorhabditis vulgaris</name>
    <dbReference type="NCBI Taxonomy" id="31234"/>
    <lineage>
        <taxon>Eukaryota</taxon>
        <taxon>Metazoa</taxon>
        <taxon>Ecdysozoa</taxon>
        <taxon>Nematoda</taxon>
        <taxon>Chromadorea</taxon>
        <taxon>Rhabditida</taxon>
        <taxon>Rhabditina</taxon>
        <taxon>Rhabditomorpha</taxon>
        <taxon>Rhabditoidea</taxon>
        <taxon>Rhabditidae</taxon>
        <taxon>Peloderinae</taxon>
        <taxon>Caenorhabditis</taxon>
    </lineage>
</organism>
<feature type="non-terminal residue" evidence="2">
    <location>
        <position position="1"/>
    </location>
</feature>